<dbReference type="InterPro" id="IPR011059">
    <property type="entry name" value="Metal-dep_hydrolase_composite"/>
</dbReference>
<evidence type="ECO:0000256" key="4">
    <source>
        <dbReference type="ARBA" id="ARBA00023277"/>
    </source>
</evidence>
<dbReference type="RefSeq" id="WP_092419610.1">
    <property type="nucleotide sequence ID" value="NZ_FNCL01000001.1"/>
</dbReference>
<dbReference type="Gene3D" id="2.30.40.10">
    <property type="entry name" value="Urease, subunit C, domain 1"/>
    <property type="match status" value="1"/>
</dbReference>
<dbReference type="SUPFAM" id="SSF51338">
    <property type="entry name" value="Composite domain of metallo-dependent hydrolases"/>
    <property type="match status" value="1"/>
</dbReference>
<feature type="binding site" evidence="8">
    <location>
        <position position="122"/>
    </location>
    <ligand>
        <name>Zn(2+)</name>
        <dbReference type="ChEBI" id="CHEBI:29105"/>
    </ligand>
</feature>
<dbReference type="SUPFAM" id="SSF51556">
    <property type="entry name" value="Metallo-dependent hydrolases"/>
    <property type="match status" value="1"/>
</dbReference>
<evidence type="ECO:0000256" key="8">
    <source>
        <dbReference type="PIRSR" id="PIRSR038994-3"/>
    </source>
</evidence>
<dbReference type="InterPro" id="IPR032466">
    <property type="entry name" value="Metal_Hydrolase"/>
</dbReference>
<dbReference type="InterPro" id="IPR006680">
    <property type="entry name" value="Amidohydro-rel"/>
</dbReference>
<evidence type="ECO:0000256" key="3">
    <source>
        <dbReference type="ARBA" id="ARBA00022801"/>
    </source>
</evidence>
<dbReference type="InterPro" id="IPR003764">
    <property type="entry name" value="GlcNAc_6-P_deAcase"/>
</dbReference>
<dbReference type="PANTHER" id="PTHR11113">
    <property type="entry name" value="N-ACETYLGLUCOSAMINE-6-PHOSPHATE DEACETYLASE"/>
    <property type="match status" value="1"/>
</dbReference>
<feature type="binding site" evidence="7">
    <location>
        <begin position="301"/>
        <end position="303"/>
    </location>
    <ligand>
        <name>substrate</name>
    </ligand>
</feature>
<dbReference type="OrthoDB" id="9776488at2"/>
<evidence type="ECO:0000259" key="9">
    <source>
        <dbReference type="Pfam" id="PF01979"/>
    </source>
</evidence>
<sequence length="379" mass="38610">MTARVSPVARRLFDGRNWHENAALAHADGVVTEVIPGGAPEVALIVPGLVDLQVNGGGAVQFNDDTSAEGLAAICAAHRTLGTTSILATLITDTAAKTAEALAACAEARSAGQAGLAGLHLEGPHLDPRRKGTHAEELVRPMEEADLQRILAAEDSCGHLLVTLAPEAATAEQVARLVAGGVQVSLGHSDCSAETAAEYFAAGASMTTHLFNAMSQMAHRTPGLVGATLDAGTVSCGLIADGHHVSDVAMRIALRGKRGPGHVFLVSDAMAATGSDLAEITLNGRTIYRAGGRLTLADGTLAGADISMLDALRYCVEGLEVPLDEALRMATLYPALAAGLTGVGHLGAGAQADFLVLDNALQLQSVWVGGDCSKGEGGA</sequence>
<feature type="binding site" evidence="8">
    <location>
        <position position="209"/>
    </location>
    <ligand>
        <name>Zn(2+)</name>
        <dbReference type="ChEBI" id="CHEBI:29105"/>
    </ligand>
</feature>
<evidence type="ECO:0000256" key="7">
    <source>
        <dbReference type="PIRSR" id="PIRSR038994-2"/>
    </source>
</evidence>
<dbReference type="AlphaFoldDB" id="A0A1I6QRV2"/>
<dbReference type="PIRSF" id="PIRSF038994">
    <property type="entry name" value="NagA"/>
    <property type="match status" value="1"/>
</dbReference>
<feature type="binding site" evidence="7">
    <location>
        <position position="133"/>
    </location>
    <ligand>
        <name>substrate</name>
    </ligand>
</feature>
<protein>
    <submittedName>
        <fullName evidence="10">N-acetylglucosamine-6-phosphate deacetylase</fullName>
    </submittedName>
</protein>
<keyword evidence="4 5" id="KW-0119">Carbohydrate metabolism</keyword>
<evidence type="ECO:0000313" key="11">
    <source>
        <dbReference type="Proteomes" id="UP000199392"/>
    </source>
</evidence>
<dbReference type="GO" id="GO:0006046">
    <property type="term" value="P:N-acetylglucosamine catabolic process"/>
    <property type="evidence" value="ECO:0007669"/>
    <property type="project" value="TreeGrafter"/>
</dbReference>
<comment type="cofactor">
    <cofactor evidence="8">
        <name>a divalent metal cation</name>
        <dbReference type="ChEBI" id="CHEBI:60240"/>
    </cofactor>
    <text evidence="8">Binds 1 divalent metal cation per subunit.</text>
</comment>
<feature type="binding site" evidence="7">
    <location>
        <position position="220"/>
    </location>
    <ligand>
        <name>substrate</name>
    </ligand>
</feature>
<evidence type="ECO:0000256" key="2">
    <source>
        <dbReference type="ARBA" id="ARBA00022723"/>
    </source>
</evidence>
<dbReference type="NCBIfam" id="TIGR00221">
    <property type="entry name" value="nagA"/>
    <property type="match status" value="1"/>
</dbReference>
<keyword evidence="11" id="KW-1185">Reference proteome</keyword>
<dbReference type="GO" id="GO:0046872">
    <property type="term" value="F:metal ion binding"/>
    <property type="evidence" value="ECO:0007669"/>
    <property type="project" value="UniProtKB-KW"/>
</dbReference>
<keyword evidence="3 5" id="KW-0378">Hydrolase</keyword>
<dbReference type="Pfam" id="PF01979">
    <property type="entry name" value="Amidohydro_1"/>
    <property type="match status" value="1"/>
</dbReference>
<accession>A0A1I6QRV2</accession>
<feature type="binding site" evidence="8">
    <location>
        <position position="188"/>
    </location>
    <ligand>
        <name>Zn(2+)</name>
        <dbReference type="ChEBI" id="CHEBI:29105"/>
    </ligand>
</feature>
<keyword evidence="2 8" id="KW-0479">Metal-binding</keyword>
<dbReference type="Gene3D" id="3.20.20.140">
    <property type="entry name" value="Metal-dependent hydrolases"/>
    <property type="match status" value="1"/>
</dbReference>
<name>A0A1I6QRV2_9RHOB</name>
<evidence type="ECO:0000256" key="1">
    <source>
        <dbReference type="ARBA" id="ARBA00010716"/>
    </source>
</evidence>
<feature type="binding site" evidence="7">
    <location>
        <position position="244"/>
    </location>
    <ligand>
        <name>substrate</name>
    </ligand>
</feature>
<evidence type="ECO:0000313" key="10">
    <source>
        <dbReference type="EMBL" id="SFS55227.1"/>
    </source>
</evidence>
<feature type="domain" description="Amidohydrolase-related" evidence="9">
    <location>
        <begin position="45"/>
        <end position="370"/>
    </location>
</feature>
<dbReference type="Proteomes" id="UP000199392">
    <property type="component" value="Unassembled WGS sequence"/>
</dbReference>
<proteinExistence type="inferred from homology"/>
<organism evidence="10 11">
    <name type="scientific">Alloyangia pacifica</name>
    <dbReference type="NCBI Taxonomy" id="311180"/>
    <lineage>
        <taxon>Bacteria</taxon>
        <taxon>Pseudomonadati</taxon>
        <taxon>Pseudomonadota</taxon>
        <taxon>Alphaproteobacteria</taxon>
        <taxon>Rhodobacterales</taxon>
        <taxon>Roseobacteraceae</taxon>
        <taxon>Alloyangia</taxon>
    </lineage>
</organism>
<comment type="similarity">
    <text evidence="1 5">Belongs to the metallo-dependent hydrolases superfamily. NagA family.</text>
</comment>
<reference evidence="11" key="1">
    <citation type="submission" date="2016-10" db="EMBL/GenBank/DDBJ databases">
        <authorList>
            <person name="Varghese N."/>
            <person name="Submissions S."/>
        </authorList>
    </citation>
    <scope>NUCLEOTIDE SEQUENCE [LARGE SCALE GENOMIC DNA]</scope>
    <source>
        <strain evidence="11">DSM 26894</strain>
    </source>
</reference>
<evidence type="ECO:0000256" key="6">
    <source>
        <dbReference type="PIRSR" id="PIRSR038994-1"/>
    </source>
</evidence>
<dbReference type="EMBL" id="FOZW01000002">
    <property type="protein sequence ID" value="SFS55227.1"/>
    <property type="molecule type" value="Genomic_DNA"/>
</dbReference>
<evidence type="ECO:0000256" key="5">
    <source>
        <dbReference type="PIRNR" id="PIRNR038994"/>
    </source>
</evidence>
<dbReference type="PANTHER" id="PTHR11113:SF14">
    <property type="entry name" value="N-ACETYLGLUCOSAMINE-6-PHOSPHATE DEACETYLASE"/>
    <property type="match status" value="1"/>
</dbReference>
<feature type="binding site" evidence="7">
    <location>
        <begin position="212"/>
        <end position="213"/>
    </location>
    <ligand>
        <name>substrate</name>
    </ligand>
</feature>
<gene>
    <name evidence="10" type="ORF">SAMN04488050_102280</name>
</gene>
<feature type="active site" description="Proton donor/acceptor" evidence="6">
    <location>
        <position position="268"/>
    </location>
</feature>
<dbReference type="STRING" id="311180.SAMN04488050_102280"/>
<dbReference type="GO" id="GO:0008448">
    <property type="term" value="F:N-acetylglucosamine-6-phosphate deacetylase activity"/>
    <property type="evidence" value="ECO:0007669"/>
    <property type="project" value="InterPro"/>
</dbReference>